<proteinExistence type="predicted"/>
<gene>
    <name evidence="7" type="ORF">SJI18_08590</name>
</gene>
<evidence type="ECO:0000313" key="8">
    <source>
        <dbReference type="Proteomes" id="UP001498469"/>
    </source>
</evidence>
<evidence type="ECO:0000259" key="6">
    <source>
        <dbReference type="Pfam" id="PF00916"/>
    </source>
</evidence>
<keyword evidence="2 5" id="KW-0812">Transmembrane</keyword>
<name>A0ABU7ULS6_9CLOT</name>
<feature type="domain" description="SLC26A/SulP transporter" evidence="6">
    <location>
        <begin position="10"/>
        <end position="47"/>
    </location>
</feature>
<keyword evidence="3 5" id="KW-1133">Transmembrane helix</keyword>
<evidence type="ECO:0000256" key="5">
    <source>
        <dbReference type="SAM" id="Phobius"/>
    </source>
</evidence>
<keyword evidence="4 5" id="KW-0472">Membrane</keyword>
<accession>A0ABU7ULS6</accession>
<reference evidence="7 8" key="1">
    <citation type="submission" date="2023-11" db="EMBL/GenBank/DDBJ databases">
        <title>Draft genome sequence of a psychrophilic Clostridium strain from permafrost water brine.</title>
        <authorList>
            <person name="Shcherbakova V.A."/>
            <person name="Trubitsyn V.E."/>
            <person name="Zakharyuk A.G."/>
        </authorList>
    </citation>
    <scope>NUCLEOTIDE SEQUENCE [LARGE SCALE GENOMIC DNA]</scope>
    <source>
        <strain evidence="7 8">14F</strain>
    </source>
</reference>
<dbReference type="Proteomes" id="UP001498469">
    <property type="component" value="Unassembled WGS sequence"/>
</dbReference>
<evidence type="ECO:0000256" key="4">
    <source>
        <dbReference type="ARBA" id="ARBA00023136"/>
    </source>
</evidence>
<protein>
    <submittedName>
        <fullName evidence="7">SulP family inorganic anion transporter</fullName>
    </submittedName>
</protein>
<evidence type="ECO:0000256" key="3">
    <source>
        <dbReference type="ARBA" id="ARBA00022989"/>
    </source>
</evidence>
<dbReference type="InterPro" id="IPR011547">
    <property type="entry name" value="SLC26A/SulP_dom"/>
</dbReference>
<evidence type="ECO:0000313" key="7">
    <source>
        <dbReference type="EMBL" id="MEF2112363.1"/>
    </source>
</evidence>
<keyword evidence="8" id="KW-1185">Reference proteome</keyword>
<dbReference type="Pfam" id="PF00916">
    <property type="entry name" value="Sulfate_transp"/>
    <property type="match status" value="1"/>
</dbReference>
<evidence type="ECO:0000256" key="2">
    <source>
        <dbReference type="ARBA" id="ARBA00022692"/>
    </source>
</evidence>
<dbReference type="EMBL" id="JAZHFS010000006">
    <property type="protein sequence ID" value="MEF2112363.1"/>
    <property type="molecule type" value="Genomic_DNA"/>
</dbReference>
<feature type="transmembrane region" description="Helical" evidence="5">
    <location>
        <begin position="16"/>
        <end position="37"/>
    </location>
</feature>
<organism evidence="7 8">
    <name type="scientific">Clostridium frigoriphilum</name>
    <dbReference type="NCBI Taxonomy" id="443253"/>
    <lineage>
        <taxon>Bacteria</taxon>
        <taxon>Bacillati</taxon>
        <taxon>Bacillota</taxon>
        <taxon>Clostridia</taxon>
        <taxon>Eubacteriales</taxon>
        <taxon>Clostridiaceae</taxon>
        <taxon>Clostridium</taxon>
    </lineage>
</organism>
<evidence type="ECO:0000256" key="1">
    <source>
        <dbReference type="ARBA" id="ARBA00004141"/>
    </source>
</evidence>
<comment type="caution">
    <text evidence="7">The sequence shown here is derived from an EMBL/GenBank/DDBJ whole genome shotgun (WGS) entry which is preliminary data.</text>
</comment>
<sequence length="57" mass="6358">MALLMVPLVKEYGLDYLLVATMLTGVIQVIFGVCKIAKVMKFIPRALPMFSIPNVLF</sequence>
<comment type="subcellular location">
    <subcellularLocation>
        <location evidence="1">Membrane</location>
        <topology evidence="1">Multi-pass membrane protein</topology>
    </subcellularLocation>
</comment>